<organism evidence="2 3">
    <name type="scientific">Microthlaspi erraticum</name>
    <dbReference type="NCBI Taxonomy" id="1685480"/>
    <lineage>
        <taxon>Eukaryota</taxon>
        <taxon>Viridiplantae</taxon>
        <taxon>Streptophyta</taxon>
        <taxon>Embryophyta</taxon>
        <taxon>Tracheophyta</taxon>
        <taxon>Spermatophyta</taxon>
        <taxon>Magnoliopsida</taxon>
        <taxon>eudicotyledons</taxon>
        <taxon>Gunneridae</taxon>
        <taxon>Pentapetalae</taxon>
        <taxon>rosids</taxon>
        <taxon>malvids</taxon>
        <taxon>Brassicales</taxon>
        <taxon>Brassicaceae</taxon>
        <taxon>Coluteocarpeae</taxon>
        <taxon>Microthlaspi</taxon>
    </lineage>
</organism>
<gene>
    <name evidence="2" type="ORF">MERR_LOCUS16434</name>
</gene>
<proteinExistence type="predicted"/>
<reference evidence="2" key="1">
    <citation type="submission" date="2020-01" db="EMBL/GenBank/DDBJ databases">
        <authorList>
            <person name="Mishra B."/>
        </authorList>
    </citation>
    <scope>NUCLEOTIDE SEQUENCE [LARGE SCALE GENOMIC DNA]</scope>
</reference>
<feature type="compositionally biased region" description="Polar residues" evidence="1">
    <location>
        <begin position="121"/>
        <end position="140"/>
    </location>
</feature>
<accession>A0A6D2IUG4</accession>
<dbReference type="EMBL" id="CACVBM020001077">
    <property type="protein sequence ID" value="CAA7029199.1"/>
    <property type="molecule type" value="Genomic_DNA"/>
</dbReference>
<dbReference type="AlphaFoldDB" id="A0A6D2IUG4"/>
<keyword evidence="3" id="KW-1185">Reference proteome</keyword>
<dbReference type="PANTHER" id="PTHR33240">
    <property type="entry name" value="OS08G0508500 PROTEIN"/>
    <property type="match status" value="1"/>
</dbReference>
<evidence type="ECO:0000256" key="1">
    <source>
        <dbReference type="SAM" id="MobiDB-lite"/>
    </source>
</evidence>
<dbReference type="OrthoDB" id="2919534at2759"/>
<evidence type="ECO:0000313" key="3">
    <source>
        <dbReference type="Proteomes" id="UP000467841"/>
    </source>
</evidence>
<sequence>MIMSNPIHRDSISTITEHEYAAVEHDRNPTREEIPTIIFTDQDTAGLDTPHVDPLVVSLHISDSSVARILIDTGSTVNLIYKETLNRMEISRDQIKRSLYSLTGFTSEHVSVKARSAYLSTSAEQPKPPNSSSSINQPFTTPFWHPMAPRDEGRRLDLSPMCEIPGTIRNLHTERESGGSKVMLPL</sequence>
<dbReference type="Proteomes" id="UP000467841">
    <property type="component" value="Unassembled WGS sequence"/>
</dbReference>
<name>A0A6D2IUG4_9BRAS</name>
<protein>
    <recommendedName>
        <fullName evidence="4">Peptidase A2 domain-containing protein</fullName>
    </recommendedName>
</protein>
<feature type="region of interest" description="Disordered" evidence="1">
    <location>
        <begin position="121"/>
        <end position="150"/>
    </location>
</feature>
<evidence type="ECO:0008006" key="4">
    <source>
        <dbReference type="Google" id="ProtNLM"/>
    </source>
</evidence>
<comment type="caution">
    <text evidence="2">The sequence shown here is derived from an EMBL/GenBank/DDBJ whole genome shotgun (WGS) entry which is preliminary data.</text>
</comment>
<evidence type="ECO:0000313" key="2">
    <source>
        <dbReference type="EMBL" id="CAA7029199.1"/>
    </source>
</evidence>
<dbReference type="PANTHER" id="PTHR33240:SF8">
    <property type="entry name" value="OS03G0439900 PROTEIN"/>
    <property type="match status" value="1"/>
</dbReference>